<gene>
    <name evidence="1" type="ORF">NUW58_g7680</name>
</gene>
<sequence>MDAWERFDVVAKSLRRIVFDNPIFSQDATLVIRMESFTEALSLSMYDTWCANRDAYLAHGDATPLLGKASKATYGFLRHTLKVPLLSTKNLLTPTRNEMENGLGVNGTQAPTVGSYIGANRDAPKYGREYTVPVEMVNTLVVRRPLSALWRRRYLAPQSRSIVHLIDEPIEEELFSSDRLRRFHPTQPGEVLDGRFKTITKLGYGAGSTVWLAENLRFKRWRKSRTPRYVSIKIATLDSDATWETRLSKLIANADPSHGGLSFIRTSIDEFQLNGPDGTHSCLVYTPMRETLFQLQHRLQRERLAPPLFKFFMYCLLEGLDYLHTKCGLIHTDIKDDNIMVTLENETILEDFVRSQKKNPQPRHVRTEDGRTTYLSLNNFGPLQGPKLLPKLADFNLAFPGLVTGRGHLSAIQSHRFRAPEVILGCPWSFSVDIWNLGLLMWNLLEDISLFSRPASKNGDYDAHVHLAQMVSLLGDPPAELIERERSFRKHQLKEPVRNPHGKECKNMNDFWGGPFFGDNNQIFRRDLVGGKGLADTVTELVGDEKELFLDFASGMLDWLPEKRKTAKELLKHPIFDSLNEKRAQWQADTQNGL</sequence>
<dbReference type="EMBL" id="JAPDGR010002066">
    <property type="protein sequence ID" value="KAJ2977856.1"/>
    <property type="molecule type" value="Genomic_DNA"/>
</dbReference>
<protein>
    <submittedName>
        <fullName evidence="1">Uncharacterized protein</fullName>
    </submittedName>
</protein>
<comment type="caution">
    <text evidence="1">The sequence shown here is derived from an EMBL/GenBank/DDBJ whole genome shotgun (WGS) entry which is preliminary data.</text>
</comment>
<proteinExistence type="predicted"/>
<keyword evidence="2" id="KW-1185">Reference proteome</keyword>
<dbReference type="Proteomes" id="UP001143856">
    <property type="component" value="Unassembled WGS sequence"/>
</dbReference>
<evidence type="ECO:0000313" key="2">
    <source>
        <dbReference type="Proteomes" id="UP001143856"/>
    </source>
</evidence>
<organism evidence="1 2">
    <name type="scientific">Xylaria curta</name>
    <dbReference type="NCBI Taxonomy" id="42375"/>
    <lineage>
        <taxon>Eukaryota</taxon>
        <taxon>Fungi</taxon>
        <taxon>Dikarya</taxon>
        <taxon>Ascomycota</taxon>
        <taxon>Pezizomycotina</taxon>
        <taxon>Sordariomycetes</taxon>
        <taxon>Xylariomycetidae</taxon>
        <taxon>Xylariales</taxon>
        <taxon>Xylariaceae</taxon>
        <taxon>Xylaria</taxon>
    </lineage>
</organism>
<accession>A0ACC1NGY6</accession>
<name>A0ACC1NGY6_9PEZI</name>
<evidence type="ECO:0000313" key="1">
    <source>
        <dbReference type="EMBL" id="KAJ2977856.1"/>
    </source>
</evidence>
<reference evidence="1" key="1">
    <citation type="submission" date="2022-10" db="EMBL/GenBank/DDBJ databases">
        <title>Genome Sequence of Xylaria curta.</title>
        <authorList>
            <person name="Buettner E."/>
        </authorList>
    </citation>
    <scope>NUCLEOTIDE SEQUENCE</scope>
    <source>
        <strain evidence="1">Babe10</strain>
    </source>
</reference>